<dbReference type="PROSITE" id="PS00211">
    <property type="entry name" value="ABC_TRANSPORTER_1"/>
    <property type="match status" value="1"/>
</dbReference>
<feature type="region of interest" description="Disordered" evidence="7">
    <location>
        <begin position="254"/>
        <end position="274"/>
    </location>
</feature>
<evidence type="ECO:0000256" key="4">
    <source>
        <dbReference type="ARBA" id="ARBA00022737"/>
    </source>
</evidence>
<evidence type="ECO:0000256" key="6">
    <source>
        <dbReference type="ARBA" id="ARBA00022840"/>
    </source>
</evidence>
<evidence type="ECO:0000256" key="1">
    <source>
        <dbReference type="ARBA" id="ARBA00022448"/>
    </source>
</evidence>
<dbReference type="PANTHER" id="PTHR43790:SF9">
    <property type="entry name" value="GALACTOFURANOSE TRANSPORTER ATP-BINDING PROTEIN YTFR"/>
    <property type="match status" value="1"/>
</dbReference>
<proteinExistence type="predicted"/>
<dbReference type="InterPro" id="IPR017871">
    <property type="entry name" value="ABC_transporter-like_CS"/>
</dbReference>
<evidence type="ECO:0000256" key="7">
    <source>
        <dbReference type="SAM" id="MobiDB-lite"/>
    </source>
</evidence>
<dbReference type="InterPro" id="IPR027417">
    <property type="entry name" value="P-loop_NTPase"/>
</dbReference>
<dbReference type="RefSeq" id="WP_088754117.1">
    <property type="nucleotide sequence ID" value="NZ_NJGV01000004.1"/>
</dbReference>
<dbReference type="SUPFAM" id="SSF52540">
    <property type="entry name" value="P-loop containing nucleoside triphosphate hydrolases"/>
    <property type="match status" value="2"/>
</dbReference>
<dbReference type="AlphaFoldDB" id="A0A225SX51"/>
<evidence type="ECO:0000313" key="10">
    <source>
        <dbReference type="Proteomes" id="UP000214747"/>
    </source>
</evidence>
<evidence type="ECO:0000313" key="9">
    <source>
        <dbReference type="EMBL" id="OWY35780.1"/>
    </source>
</evidence>
<sequence>MNASHPPSAALCSLSHIRKSFGPVKALQDVSVDIQPGECWGLVGHNGAGKSTLMNVLAGVLPGDEGQIIIDGQARDNYTTQAAYRLGVRCVFQELSLCQNLNVAENLCVFHPQLKGWGWRRRARRLVTEKLDEIFPGHGIHPDRIVGELSITQRQMVEIACAFTVVDAPVRLLILDEPTSSLDAQTAARLTAYIRRRLEDGMSLVFISHMLGEIFDCCNRIAVMRDGQLVLQDHTAHLTRDALVHAMGHADQKQIERQAEQQAQQESESADAQSQQLLEVTLPASSPVRALGVRRGQVVGLSGLAGQGQTEMLIRLFEQYRGKMRVAFVAGDRARDGNFPLWSILHNLSIRELPHLARGGVVDRAAEAELGRQWHERVAIRTPDLSNNILSLSGGNQQKVLFARALSSDAELILMDDPMRGVDFGTKVDMYRLIRAEAARGRSFVWYTTENDELEYCDATYVFYQQQVTLKLARHELSEERIIAASFGNVRADGGTVTSPLEGARA</sequence>
<reference evidence="9 10" key="1">
    <citation type="journal article" date="2010" name="Int. J. Syst. Evol. Microbiol.">
        <title>Reclassification of Herbaspirillum putei as a later heterotypic synonym of Herbaspirillum huttiense, with the description of H. huttiense subsp. huttiense subsp. nov. and H. huttiense subsp. putei subsp. nov., comb. nov., and description of Herbaspirillum aquaticum sp. nov.</title>
        <authorList>
            <person name="Dobritsa A.P."/>
            <person name="Reddy M.C."/>
            <person name="Samadpour M."/>
        </authorList>
    </citation>
    <scope>NUCLEOTIDE SEQUENCE [LARGE SCALE GENOMIC DNA]</scope>
    <source>
        <strain evidence="9 10">IEH 4430</strain>
    </source>
</reference>
<dbReference type="Gene3D" id="3.40.50.300">
    <property type="entry name" value="P-loop containing nucleotide triphosphate hydrolases"/>
    <property type="match status" value="2"/>
</dbReference>
<keyword evidence="6 9" id="KW-0067">ATP-binding</keyword>
<evidence type="ECO:0000256" key="2">
    <source>
        <dbReference type="ARBA" id="ARBA00022475"/>
    </source>
</evidence>
<accession>A0A225SX51</accession>
<feature type="compositionally biased region" description="Low complexity" evidence="7">
    <location>
        <begin position="260"/>
        <end position="274"/>
    </location>
</feature>
<comment type="caution">
    <text evidence="9">The sequence shown here is derived from an EMBL/GenBank/DDBJ whole genome shotgun (WGS) entry which is preliminary data.</text>
</comment>
<keyword evidence="4" id="KW-0677">Repeat</keyword>
<evidence type="ECO:0000259" key="8">
    <source>
        <dbReference type="PROSITE" id="PS50893"/>
    </source>
</evidence>
<feature type="domain" description="ABC transporter" evidence="8">
    <location>
        <begin position="12"/>
        <end position="251"/>
    </location>
</feature>
<dbReference type="InterPro" id="IPR050107">
    <property type="entry name" value="ABC_carbohydrate_import_ATPase"/>
</dbReference>
<dbReference type="GO" id="GO:0005524">
    <property type="term" value="F:ATP binding"/>
    <property type="evidence" value="ECO:0007669"/>
    <property type="project" value="UniProtKB-KW"/>
</dbReference>
<dbReference type="EMBL" id="NJGV01000004">
    <property type="protein sequence ID" value="OWY35780.1"/>
    <property type="molecule type" value="Genomic_DNA"/>
</dbReference>
<evidence type="ECO:0000256" key="5">
    <source>
        <dbReference type="ARBA" id="ARBA00022741"/>
    </source>
</evidence>
<feature type="domain" description="ABC transporter" evidence="8">
    <location>
        <begin position="267"/>
        <end position="490"/>
    </location>
</feature>
<keyword evidence="3" id="KW-0762">Sugar transport</keyword>
<dbReference type="GO" id="GO:0016887">
    <property type="term" value="F:ATP hydrolysis activity"/>
    <property type="evidence" value="ECO:0007669"/>
    <property type="project" value="InterPro"/>
</dbReference>
<evidence type="ECO:0000256" key="3">
    <source>
        <dbReference type="ARBA" id="ARBA00022597"/>
    </source>
</evidence>
<dbReference type="CDD" id="cd03216">
    <property type="entry name" value="ABC_Carb_Monos_I"/>
    <property type="match status" value="1"/>
</dbReference>
<dbReference type="Proteomes" id="UP000214747">
    <property type="component" value="Unassembled WGS sequence"/>
</dbReference>
<dbReference type="SMART" id="SM00382">
    <property type="entry name" value="AAA"/>
    <property type="match status" value="2"/>
</dbReference>
<keyword evidence="1" id="KW-0813">Transport</keyword>
<dbReference type="PROSITE" id="PS50893">
    <property type="entry name" value="ABC_TRANSPORTER_2"/>
    <property type="match status" value="2"/>
</dbReference>
<keyword evidence="2" id="KW-1003">Cell membrane</keyword>
<organism evidence="9 10">
    <name type="scientific">Herbaspirillum aquaticum</name>
    <dbReference type="NCBI Taxonomy" id="568783"/>
    <lineage>
        <taxon>Bacteria</taxon>
        <taxon>Pseudomonadati</taxon>
        <taxon>Pseudomonadota</taxon>
        <taxon>Betaproteobacteria</taxon>
        <taxon>Burkholderiales</taxon>
        <taxon>Oxalobacteraceae</taxon>
        <taxon>Herbaspirillum</taxon>
    </lineage>
</organism>
<dbReference type="InterPro" id="IPR003593">
    <property type="entry name" value="AAA+_ATPase"/>
</dbReference>
<keyword evidence="5" id="KW-0547">Nucleotide-binding</keyword>
<dbReference type="PANTHER" id="PTHR43790">
    <property type="entry name" value="CARBOHYDRATE TRANSPORT ATP-BINDING PROTEIN MG119-RELATED"/>
    <property type="match status" value="1"/>
</dbReference>
<keyword evidence="2" id="KW-0472">Membrane</keyword>
<dbReference type="Pfam" id="PF00005">
    <property type="entry name" value="ABC_tran"/>
    <property type="match status" value="2"/>
</dbReference>
<protein>
    <submittedName>
        <fullName evidence="9">ABC transporter ATP-binding protein</fullName>
    </submittedName>
</protein>
<dbReference type="InterPro" id="IPR003439">
    <property type="entry name" value="ABC_transporter-like_ATP-bd"/>
</dbReference>
<gene>
    <name evidence="9" type="ORF">CEJ45_05060</name>
</gene>
<keyword evidence="10" id="KW-1185">Reference proteome</keyword>
<name>A0A225SX51_9BURK</name>